<dbReference type="GO" id="GO:0003677">
    <property type="term" value="F:DNA binding"/>
    <property type="evidence" value="ECO:0007669"/>
    <property type="project" value="InterPro"/>
</dbReference>
<accession>A0A2K8T328</accession>
<feature type="domain" description="Transposase IS4-like" evidence="1">
    <location>
        <begin position="154"/>
        <end position="314"/>
    </location>
</feature>
<gene>
    <name evidence="2" type="ORF">COO91_08091</name>
</gene>
<dbReference type="Gene3D" id="3.90.350.10">
    <property type="entry name" value="Transposase Inhibitor Protein From Tn5, Chain A, domain 1"/>
    <property type="match status" value="1"/>
</dbReference>
<reference evidence="2 3" key="1">
    <citation type="submission" date="2017-11" db="EMBL/GenBank/DDBJ databases">
        <title>Complete genome of a free-living desiccation-tolerant cyanobacterium and its photosynthetic adaptation to extreme terrestrial habitat.</title>
        <authorList>
            <person name="Shang J."/>
        </authorList>
    </citation>
    <scope>NUCLEOTIDE SEQUENCE [LARGE SCALE GENOMIC DNA]</scope>
    <source>
        <strain evidence="2 3">CCNUN1</strain>
    </source>
</reference>
<dbReference type="AlphaFoldDB" id="A0A2K8T328"/>
<dbReference type="InterPro" id="IPR012337">
    <property type="entry name" value="RNaseH-like_sf"/>
</dbReference>
<evidence type="ECO:0000313" key="3">
    <source>
        <dbReference type="Proteomes" id="UP000232003"/>
    </source>
</evidence>
<keyword evidence="3" id="KW-1185">Reference proteome</keyword>
<dbReference type="PANTHER" id="PTHR37319">
    <property type="entry name" value="TRANSPOSASE"/>
    <property type="match status" value="1"/>
</dbReference>
<name>A0A2K8T328_9NOSO</name>
<dbReference type="SUPFAM" id="SSF53098">
    <property type="entry name" value="Ribonuclease H-like"/>
    <property type="match status" value="1"/>
</dbReference>
<proteinExistence type="predicted"/>
<organism evidence="2 3">
    <name type="scientific">Nostoc flagelliforme CCNUN1</name>
    <dbReference type="NCBI Taxonomy" id="2038116"/>
    <lineage>
        <taxon>Bacteria</taxon>
        <taxon>Bacillati</taxon>
        <taxon>Cyanobacteriota</taxon>
        <taxon>Cyanophyceae</taxon>
        <taxon>Nostocales</taxon>
        <taxon>Nostocaceae</taxon>
        <taxon>Nostoc</taxon>
    </lineage>
</organism>
<dbReference type="EMBL" id="CP024785">
    <property type="protein sequence ID" value="AUB41993.1"/>
    <property type="molecule type" value="Genomic_DNA"/>
</dbReference>
<dbReference type="InterPro" id="IPR047658">
    <property type="entry name" value="IS4-like_transpos"/>
</dbReference>
<dbReference type="NCBIfam" id="NF033591">
    <property type="entry name" value="transpos_IS4_2"/>
    <property type="match status" value="1"/>
</dbReference>
<dbReference type="KEGG" id="nfl:COO91_08091"/>
<evidence type="ECO:0000313" key="2">
    <source>
        <dbReference type="EMBL" id="AUB41993.1"/>
    </source>
</evidence>
<dbReference type="Pfam" id="PF01609">
    <property type="entry name" value="DDE_Tnp_1"/>
    <property type="match status" value="1"/>
</dbReference>
<protein>
    <submittedName>
        <fullName evidence="2">IS4 transposase</fullName>
    </submittedName>
</protein>
<dbReference type="InterPro" id="IPR047768">
    <property type="entry name" value="Tn5p-like"/>
</dbReference>
<evidence type="ECO:0000259" key="1">
    <source>
        <dbReference type="Pfam" id="PF01609"/>
    </source>
</evidence>
<sequence length="397" mass="46249">MVKKDRSSYVNKTYLMIMLPKFYQTHLKSQLTLAEYLLLKILITLLQSIKKVSLETLATAVPIPIIFESRRRKIQRFLLLPNLTIEKIWFPIVTTWLEMNFTSDKIIYLVIDRTNWACVNLFMVSVVWDKRAFPIYFTLLPKLGSSNIDEQKAILSKVLPTFNNYKICVLGDREFCSVKLANWLRDSNVYFCLRLKKNHFVEMQADVWLELNDLGLAPGISFFVKGVKVTKIKGFVSFNVACKWKRKILGVAPEEGWFILTTLETLELAIAAYKQRFDIEEMFRDFKSGGYNLEDTNVSGERLISLILLIAIAYTSATIQGQKIKRKGVQKYVGRVKEYGRTQRRHSSFYIGLYGQTWVNFMEECKDLVIILIKLSRNKRQYYQRGLRAMELILATS</sequence>
<dbReference type="GO" id="GO:0004803">
    <property type="term" value="F:transposase activity"/>
    <property type="evidence" value="ECO:0007669"/>
    <property type="project" value="InterPro"/>
</dbReference>
<dbReference type="Proteomes" id="UP000232003">
    <property type="component" value="Chromosome"/>
</dbReference>
<dbReference type="InterPro" id="IPR002559">
    <property type="entry name" value="Transposase_11"/>
</dbReference>
<dbReference type="GO" id="GO:0006313">
    <property type="term" value="P:DNA transposition"/>
    <property type="evidence" value="ECO:0007669"/>
    <property type="project" value="InterPro"/>
</dbReference>
<dbReference type="PANTHER" id="PTHR37319:SF1">
    <property type="entry name" value="TRANSPOSASE TN5 DIMERISATION DOMAIN-CONTAINING PROTEIN"/>
    <property type="match status" value="1"/>
</dbReference>